<feature type="compositionally biased region" description="Pro residues" evidence="5">
    <location>
        <begin position="119"/>
        <end position="129"/>
    </location>
</feature>
<evidence type="ECO:0000256" key="1">
    <source>
        <dbReference type="ARBA" id="ARBA00022723"/>
    </source>
</evidence>
<feature type="compositionally biased region" description="Basic and acidic residues" evidence="5">
    <location>
        <begin position="714"/>
        <end position="726"/>
    </location>
</feature>
<evidence type="ECO:0000256" key="3">
    <source>
        <dbReference type="ARBA" id="ARBA00022833"/>
    </source>
</evidence>
<feature type="compositionally biased region" description="Basic and acidic residues" evidence="5">
    <location>
        <begin position="167"/>
        <end position="182"/>
    </location>
</feature>
<evidence type="ECO:0000256" key="4">
    <source>
        <dbReference type="PROSITE-ProRule" id="PRU00146"/>
    </source>
</evidence>
<organism evidence="7 8">
    <name type="scientific">Marasmius crinis-equi</name>
    <dbReference type="NCBI Taxonomy" id="585013"/>
    <lineage>
        <taxon>Eukaryota</taxon>
        <taxon>Fungi</taxon>
        <taxon>Dikarya</taxon>
        <taxon>Basidiomycota</taxon>
        <taxon>Agaricomycotina</taxon>
        <taxon>Agaricomycetes</taxon>
        <taxon>Agaricomycetidae</taxon>
        <taxon>Agaricales</taxon>
        <taxon>Marasmiineae</taxon>
        <taxon>Marasmiaceae</taxon>
        <taxon>Marasmius</taxon>
    </lineage>
</organism>
<keyword evidence="1" id="KW-0479">Metal-binding</keyword>
<feature type="region of interest" description="Disordered" evidence="5">
    <location>
        <begin position="75"/>
        <end position="196"/>
    </location>
</feature>
<evidence type="ECO:0000256" key="5">
    <source>
        <dbReference type="SAM" id="MobiDB-lite"/>
    </source>
</evidence>
<feature type="compositionally biased region" description="Polar residues" evidence="5">
    <location>
        <begin position="685"/>
        <end position="696"/>
    </location>
</feature>
<name>A0ABR3FS14_9AGAR</name>
<dbReference type="Proteomes" id="UP001465976">
    <property type="component" value="Unassembled WGS sequence"/>
</dbReference>
<dbReference type="InterPro" id="IPR052819">
    <property type="entry name" value="Chromatin_regulatory_protein"/>
</dbReference>
<feature type="domain" description="PHD-type" evidence="6">
    <location>
        <begin position="199"/>
        <end position="248"/>
    </location>
</feature>
<feature type="region of interest" description="Disordered" evidence="5">
    <location>
        <begin position="537"/>
        <end position="816"/>
    </location>
</feature>
<dbReference type="InterPro" id="IPR019787">
    <property type="entry name" value="Znf_PHD-finger"/>
</dbReference>
<evidence type="ECO:0000313" key="7">
    <source>
        <dbReference type="EMBL" id="KAL0578257.1"/>
    </source>
</evidence>
<reference evidence="7 8" key="1">
    <citation type="submission" date="2024-02" db="EMBL/GenBank/DDBJ databases">
        <title>A draft genome for the cacao thread blight pathogen Marasmius crinis-equi.</title>
        <authorList>
            <person name="Cohen S.P."/>
            <person name="Baruah I.K."/>
            <person name="Amoako-Attah I."/>
            <person name="Bukari Y."/>
            <person name="Meinhardt L.W."/>
            <person name="Bailey B.A."/>
        </authorList>
    </citation>
    <scope>NUCLEOTIDE SEQUENCE [LARGE SCALE GENOMIC DNA]</scope>
    <source>
        <strain evidence="7 8">GH-76</strain>
    </source>
</reference>
<dbReference type="InterPro" id="IPR011011">
    <property type="entry name" value="Znf_FYVE_PHD"/>
</dbReference>
<keyword evidence="3" id="KW-0862">Zinc</keyword>
<feature type="compositionally biased region" description="Basic and acidic residues" evidence="5">
    <location>
        <begin position="635"/>
        <end position="651"/>
    </location>
</feature>
<dbReference type="Pfam" id="PF00628">
    <property type="entry name" value="PHD"/>
    <property type="match status" value="2"/>
</dbReference>
<feature type="compositionally biased region" description="Polar residues" evidence="5">
    <location>
        <begin position="577"/>
        <end position="591"/>
    </location>
</feature>
<dbReference type="CDD" id="cd15534">
    <property type="entry name" value="PHD2_PHF12_Rco1"/>
    <property type="match status" value="1"/>
</dbReference>
<dbReference type="InterPro" id="IPR019786">
    <property type="entry name" value="Zinc_finger_PHD-type_CS"/>
</dbReference>
<dbReference type="PROSITE" id="PS01359">
    <property type="entry name" value="ZF_PHD_1"/>
    <property type="match status" value="1"/>
</dbReference>
<dbReference type="InterPro" id="IPR001965">
    <property type="entry name" value="Znf_PHD"/>
</dbReference>
<dbReference type="EMBL" id="JBAHYK010000111">
    <property type="protein sequence ID" value="KAL0578257.1"/>
    <property type="molecule type" value="Genomic_DNA"/>
</dbReference>
<dbReference type="SUPFAM" id="SSF57903">
    <property type="entry name" value="FYVE/PHD zinc finger"/>
    <property type="match status" value="2"/>
</dbReference>
<evidence type="ECO:0000259" key="6">
    <source>
        <dbReference type="PROSITE" id="PS50016"/>
    </source>
</evidence>
<comment type="caution">
    <text evidence="7">The sequence shown here is derived from an EMBL/GenBank/DDBJ whole genome shotgun (WGS) entry which is preliminary data.</text>
</comment>
<dbReference type="InterPro" id="IPR013083">
    <property type="entry name" value="Znf_RING/FYVE/PHD"/>
</dbReference>
<feature type="compositionally biased region" description="Low complexity" evidence="5">
    <location>
        <begin position="185"/>
        <end position="196"/>
    </location>
</feature>
<feature type="compositionally biased region" description="Low complexity" evidence="5">
    <location>
        <begin position="762"/>
        <end position="779"/>
    </location>
</feature>
<evidence type="ECO:0000256" key="2">
    <source>
        <dbReference type="ARBA" id="ARBA00022771"/>
    </source>
</evidence>
<sequence length="816" mass="88571">MPGVPVFQPSHLEGDATFATEILPGPPPIGSVQSSLIKRDPKKPATMYSYLPASDPGTTYSGIMHGTLIGQDAFSQRKRGVDKSNNSLAVGRAQRAEARSQNLANSTTSAPDPTSMPNEPAPESQPPPDTDIQMIDAPSVSRSASVQPVPEPKSDGPSRPRRKDKGKAKEGDPVSRVKEEPRATNLHTPEPNPNLLNNNDHCSACRSQGALVYCDGCPRAFHLWCLDPPMDSVDEGDSAWFCPGCAKPKNRSPCEKPPPPTFLDPVIQALENSLPSEFQLPEDIRTFFKDVGTNPKGAYVDTSEIKPPRLNRHGQLEDRDAHRLRDRNGQPVLCFRCGTSALPENVAATAPSTKRVRKATEKAMQYEVWKDMISCDYCNLHWHLDCLDPPLSSMPSFSKKWMCPNHAERAMPTKRRIPKQNATPVEISKPSQWNNGNIEILESDISPPVDTQRKVAVDEVLINGRRYRVPERIILLDFWNKLNKGAGNANDGEDGSGMSSPLTSLSSLEEDESGPPPASSSRGTHDLRAAQLLFDFHKGTPPAHTPSTSRGRANGTAVKKEPAGNAPPPLAVEKPVPQNTKAPRASKSTAQKRLAAKAPANGVQSPIVESASVPAPPAKRRRSTVVAVASAPSTRELRSRSKNADKNRQFGEEEILSTPPLAAAPSTSKSRVRVNVKVEEPDISLSLTSGVANETVSAPVPAKKPVKRARTSRKKDAEEAAEEKPKEKRTRKRKERDEDPYVDTNASKPTKEKSSKTYQRQVPPSTTSLSSLSTVTMTPAPATPSLKIRLPRLTLNGSPVVTTTPKTTMGASTRLS</sequence>
<gene>
    <name evidence="7" type="ORF">V5O48_003752</name>
</gene>
<dbReference type="PROSITE" id="PS50016">
    <property type="entry name" value="ZF_PHD_2"/>
    <property type="match status" value="1"/>
</dbReference>
<feature type="compositionally biased region" description="Basic residues" evidence="5">
    <location>
        <begin position="704"/>
        <end position="713"/>
    </location>
</feature>
<evidence type="ECO:0000313" key="8">
    <source>
        <dbReference type="Proteomes" id="UP001465976"/>
    </source>
</evidence>
<proteinExistence type="predicted"/>
<feature type="compositionally biased region" description="Polar residues" evidence="5">
    <location>
        <begin position="795"/>
        <end position="816"/>
    </location>
</feature>
<dbReference type="Gene3D" id="3.30.40.10">
    <property type="entry name" value="Zinc/RING finger domain, C3HC4 (zinc finger)"/>
    <property type="match status" value="2"/>
</dbReference>
<feature type="compositionally biased region" description="Low complexity" evidence="5">
    <location>
        <begin position="496"/>
        <end position="507"/>
    </location>
</feature>
<dbReference type="SMART" id="SM00249">
    <property type="entry name" value="PHD"/>
    <property type="match status" value="2"/>
</dbReference>
<keyword evidence="2 4" id="KW-0863">Zinc-finger</keyword>
<protein>
    <recommendedName>
        <fullName evidence="6">PHD-type domain-containing protein</fullName>
    </recommendedName>
</protein>
<accession>A0ABR3FS14</accession>
<keyword evidence="8" id="KW-1185">Reference proteome</keyword>
<feature type="compositionally biased region" description="Polar residues" evidence="5">
    <location>
        <begin position="99"/>
        <end position="116"/>
    </location>
</feature>
<dbReference type="PANTHER" id="PTHR47636">
    <property type="entry name" value="TRANSCRIPTIONAL REGULATORY PROTEIN RCO1"/>
    <property type="match status" value="1"/>
</dbReference>
<dbReference type="PANTHER" id="PTHR47636:SF1">
    <property type="entry name" value="TRANSCRIPTIONAL REGULATORY PROTEIN RCO1"/>
    <property type="match status" value="1"/>
</dbReference>
<feature type="region of interest" description="Disordered" evidence="5">
    <location>
        <begin position="487"/>
        <end position="523"/>
    </location>
</feature>